<protein>
    <submittedName>
        <fullName evidence="1">Uncharacterized protein</fullName>
    </submittedName>
</protein>
<reference evidence="1" key="1">
    <citation type="submission" date="2014-09" db="EMBL/GenBank/DDBJ databases">
        <authorList>
            <person name="Magalhaes I.L.F."/>
            <person name="Oliveira U."/>
            <person name="Santos F.R."/>
            <person name="Vidigal T.H.D.A."/>
            <person name="Brescovit A.D."/>
            <person name="Santos A.J."/>
        </authorList>
    </citation>
    <scope>NUCLEOTIDE SEQUENCE</scope>
    <source>
        <tissue evidence="1">Shoot tissue taken approximately 20 cm above the soil surface</tissue>
    </source>
</reference>
<evidence type="ECO:0000313" key="1">
    <source>
        <dbReference type="EMBL" id="JAD41913.1"/>
    </source>
</evidence>
<name>A0A0A8ZW10_ARUDO</name>
<accession>A0A0A8ZW10</accession>
<dbReference type="EMBL" id="GBRH01255982">
    <property type="protein sequence ID" value="JAD41913.1"/>
    <property type="molecule type" value="Transcribed_RNA"/>
</dbReference>
<sequence length="56" mass="6301">MHHTIRLGRASFLLIVSCGKTRSPLMTCPIRETCGSPVLGCWLMLMTRRFSPLPRA</sequence>
<dbReference type="AlphaFoldDB" id="A0A0A8ZW10"/>
<proteinExistence type="predicted"/>
<organism evidence="1">
    <name type="scientific">Arundo donax</name>
    <name type="common">Giant reed</name>
    <name type="synonym">Donax arundinaceus</name>
    <dbReference type="NCBI Taxonomy" id="35708"/>
    <lineage>
        <taxon>Eukaryota</taxon>
        <taxon>Viridiplantae</taxon>
        <taxon>Streptophyta</taxon>
        <taxon>Embryophyta</taxon>
        <taxon>Tracheophyta</taxon>
        <taxon>Spermatophyta</taxon>
        <taxon>Magnoliopsida</taxon>
        <taxon>Liliopsida</taxon>
        <taxon>Poales</taxon>
        <taxon>Poaceae</taxon>
        <taxon>PACMAD clade</taxon>
        <taxon>Arundinoideae</taxon>
        <taxon>Arundineae</taxon>
        <taxon>Arundo</taxon>
    </lineage>
</organism>
<reference evidence="1" key="2">
    <citation type="journal article" date="2015" name="Data Brief">
        <title>Shoot transcriptome of the giant reed, Arundo donax.</title>
        <authorList>
            <person name="Barrero R.A."/>
            <person name="Guerrero F.D."/>
            <person name="Moolhuijzen P."/>
            <person name="Goolsby J.A."/>
            <person name="Tidwell J."/>
            <person name="Bellgard S.E."/>
            <person name="Bellgard M.I."/>
        </authorList>
    </citation>
    <scope>NUCLEOTIDE SEQUENCE</scope>
    <source>
        <tissue evidence="1">Shoot tissue taken approximately 20 cm above the soil surface</tissue>
    </source>
</reference>